<dbReference type="OrthoDB" id="114100at2"/>
<dbReference type="Proteomes" id="UP000000343">
    <property type="component" value="Chromosome"/>
</dbReference>
<dbReference type="HOGENOM" id="CLU_955670_0_0_0"/>
<reference evidence="3" key="1">
    <citation type="submission" date="2011-01" db="EMBL/GenBank/DDBJ databases">
        <title>Complete sequence of chromosome of Acidobacterium sp. MP5ACTX9.</title>
        <authorList>
            <consortium name="US DOE Joint Genome Institute"/>
            <person name="Lucas S."/>
            <person name="Copeland A."/>
            <person name="Lapidus A."/>
            <person name="Cheng J.-F."/>
            <person name="Goodwin L."/>
            <person name="Pitluck S."/>
            <person name="Teshima H."/>
            <person name="Detter J.C."/>
            <person name="Han C."/>
            <person name="Tapia R."/>
            <person name="Land M."/>
            <person name="Hauser L."/>
            <person name="Kyrpides N."/>
            <person name="Ivanova N."/>
            <person name="Ovchinnikova G."/>
            <person name="Pagani I."/>
            <person name="Rawat S.R."/>
            <person name="Mannisto M."/>
            <person name="Haggblom M.M."/>
            <person name="Woyke T."/>
        </authorList>
    </citation>
    <scope>NUCLEOTIDE SEQUENCE [LARGE SCALE GENOMIC DNA]</scope>
    <source>
        <strain evidence="3">MP5ACTX9</strain>
    </source>
</reference>
<name>E8X3W3_GRATM</name>
<dbReference type="STRING" id="1198114.AciX9_3466"/>
<organism evidence="3">
    <name type="scientific">Granulicella tundricola (strain ATCC BAA-1859 / DSM 23138 / MP5ACTX9)</name>
    <dbReference type="NCBI Taxonomy" id="1198114"/>
    <lineage>
        <taxon>Bacteria</taxon>
        <taxon>Pseudomonadati</taxon>
        <taxon>Acidobacteriota</taxon>
        <taxon>Terriglobia</taxon>
        <taxon>Terriglobales</taxon>
        <taxon>Acidobacteriaceae</taxon>
        <taxon>Granulicella</taxon>
    </lineage>
</organism>
<accession>E8X3W3</accession>
<feature type="region of interest" description="Disordered" evidence="1">
    <location>
        <begin position="67"/>
        <end position="117"/>
    </location>
</feature>
<sequence length="304" mass="32002">MHKTYSTHARTEELSPSRSNKIRGISAAVAVLACGLLPAVSFAQAEAQPASLQLVSSSSAAEGTLTATAEPLEVEPVKSDTTALPDAPSFSSSKAPADGEEGTGGFGGQPRAAKPHEAGHLDKIIQPGEIAPRLTVGDKILIGLRANATYTYMAGWVVSAAYEQVVNGAPNYGQTGKGFAQRLGAAAARSASDNIFSDSVLAPILHEDPRYYRLGPGHNFVARFFYAGTRELITRSDSGARTINFADIGGNLGGAALTQWYYPPLNRNVSQVMQTWGSSLGGDAVRNVANEFFPRGILHFGHSN</sequence>
<dbReference type="EMBL" id="CP002480">
    <property type="protein sequence ID" value="ADW70471.1"/>
    <property type="molecule type" value="Genomic_DNA"/>
</dbReference>
<gene>
    <name evidence="2" type="ordered locus">AciX9_3466</name>
</gene>
<dbReference type="KEGG" id="acm:AciX9_3466"/>
<evidence type="ECO:0000313" key="2">
    <source>
        <dbReference type="EMBL" id="ADW70471.1"/>
    </source>
</evidence>
<proteinExistence type="predicted"/>
<evidence type="ECO:0000256" key="1">
    <source>
        <dbReference type="SAM" id="MobiDB-lite"/>
    </source>
</evidence>
<dbReference type="RefSeq" id="WP_013581782.1">
    <property type="nucleotide sequence ID" value="NC_015064.1"/>
</dbReference>
<dbReference type="PaxDb" id="1198114-AciX9_3466"/>
<dbReference type="PROSITE" id="PS51257">
    <property type="entry name" value="PROKAR_LIPOPROTEIN"/>
    <property type="match status" value="1"/>
</dbReference>
<keyword evidence="3" id="KW-1185">Reference proteome</keyword>
<protein>
    <submittedName>
        <fullName evidence="2">Uncharacterized protein</fullName>
    </submittedName>
</protein>
<evidence type="ECO:0000313" key="3">
    <source>
        <dbReference type="Proteomes" id="UP000000343"/>
    </source>
</evidence>
<dbReference type="eggNOG" id="ENOG5032UZB">
    <property type="taxonomic scope" value="Bacteria"/>
</dbReference>
<dbReference type="AlphaFoldDB" id="E8X3W3"/>